<dbReference type="InterPro" id="IPR004147">
    <property type="entry name" value="ABC1_dom"/>
</dbReference>
<dbReference type="InterPro" id="IPR011009">
    <property type="entry name" value="Kinase-like_dom_sf"/>
</dbReference>
<keyword evidence="5" id="KW-1185">Reference proteome</keyword>
<accession>A0A517VJC9</accession>
<proteinExistence type="inferred from homology"/>
<keyword evidence="4" id="KW-0808">Transferase</keyword>
<dbReference type="Pfam" id="PF03109">
    <property type="entry name" value="ABC1"/>
    <property type="match status" value="1"/>
</dbReference>
<dbReference type="Proteomes" id="UP000316855">
    <property type="component" value="Chromosome"/>
</dbReference>
<dbReference type="KEGG" id="gax:Pan161_47740"/>
<keyword evidence="2" id="KW-0812">Transmembrane</keyword>
<dbReference type="GO" id="GO:0016740">
    <property type="term" value="F:transferase activity"/>
    <property type="evidence" value="ECO:0007669"/>
    <property type="project" value="UniProtKB-KW"/>
</dbReference>
<sequence length="569" mass="65451">MGIFVRSFALQEKTLDSNPLRLIRNLRRSREIVTVLMNYGFDDLVDQLRLRRYLRWGRRLLFWKRTEPEVKLTRAKRIRLALESLGVTFIKFGQVVSTRPDLVPRDVVRELSKLQERVPSFPSEIAMAIVERELEAPISELFAEFDPQPLAAGSLGQVHRARHLDGTPLVVKIKRPDIDRVIEQDLSLMYELAMMIERHFPDAEVFDPTGLVNQFSRTIHRELQFSREARSTDEFFRLFQDDATLYVPKIYRELTQGDVITMEFIDGYKIDDDNELKNLPISAHEVAANGARIFMKMTFEFGIFHADPHPGNFRVMPDGSLCLLDYGMIGILEEERRDMLVDLFLNVARKDTAKLVEVVLKIGKAKRKVDHQLLRADLRDFIGNYYGVPMDEISVGKMLTDFINILAIHRIRCPVDIMLLIRALITLEGIATHIAPDLNIAQEMEPYIYRLSSERYHPKAIVSRIWSETCTLSKVMHDLPEQIGRTLGKLSDDELQIHLDHKGFDHLTQEMDRSGNRLAIGMVMSSLILASAITISLDSNLIFVSIPIFMMSSLLGIWLIYGVFRSGRL</sequence>
<keyword evidence="2" id="KW-0472">Membrane</keyword>
<keyword evidence="2" id="KW-1133">Transmembrane helix</keyword>
<evidence type="ECO:0000259" key="3">
    <source>
        <dbReference type="Pfam" id="PF03109"/>
    </source>
</evidence>
<dbReference type="AlphaFoldDB" id="A0A517VJC9"/>
<dbReference type="PANTHER" id="PTHR10566:SF113">
    <property type="entry name" value="PROTEIN ACTIVITY OF BC1 COMPLEX KINASE 7, CHLOROPLASTIC"/>
    <property type="match status" value="1"/>
</dbReference>
<dbReference type="InterPro" id="IPR050154">
    <property type="entry name" value="UbiB_kinase"/>
</dbReference>
<reference evidence="4 5" key="1">
    <citation type="submission" date="2019-02" db="EMBL/GenBank/DDBJ databases">
        <title>Deep-cultivation of Planctomycetes and their phenomic and genomic characterization uncovers novel biology.</title>
        <authorList>
            <person name="Wiegand S."/>
            <person name="Jogler M."/>
            <person name="Boedeker C."/>
            <person name="Pinto D."/>
            <person name="Vollmers J."/>
            <person name="Rivas-Marin E."/>
            <person name="Kohn T."/>
            <person name="Peeters S.H."/>
            <person name="Heuer A."/>
            <person name="Rast P."/>
            <person name="Oberbeckmann S."/>
            <person name="Bunk B."/>
            <person name="Jeske O."/>
            <person name="Meyerdierks A."/>
            <person name="Storesund J.E."/>
            <person name="Kallscheuer N."/>
            <person name="Luecker S."/>
            <person name="Lage O.M."/>
            <person name="Pohl T."/>
            <person name="Merkel B.J."/>
            <person name="Hornburger P."/>
            <person name="Mueller R.-W."/>
            <person name="Bruemmer F."/>
            <person name="Labrenz M."/>
            <person name="Spormann A.M."/>
            <person name="Op den Camp H."/>
            <person name="Overmann J."/>
            <person name="Amann R."/>
            <person name="Jetten M.S.M."/>
            <person name="Mascher T."/>
            <person name="Medema M.H."/>
            <person name="Devos D.P."/>
            <person name="Kaster A.-K."/>
            <person name="Ovreas L."/>
            <person name="Rohde M."/>
            <person name="Galperin M.Y."/>
            <person name="Jogler C."/>
        </authorList>
    </citation>
    <scope>NUCLEOTIDE SEQUENCE [LARGE SCALE GENOMIC DNA]</scope>
    <source>
        <strain evidence="4 5">Pan161</strain>
    </source>
</reference>
<feature type="domain" description="ABC1 atypical kinase-like" evidence="3">
    <location>
        <begin position="113"/>
        <end position="358"/>
    </location>
</feature>
<dbReference type="CDD" id="cd05121">
    <property type="entry name" value="ABC1_ADCK3-like"/>
    <property type="match status" value="1"/>
</dbReference>
<name>A0A517VJC9_9PLAN</name>
<dbReference type="EMBL" id="CP036343">
    <property type="protein sequence ID" value="QDT93100.1"/>
    <property type="molecule type" value="Genomic_DNA"/>
</dbReference>
<evidence type="ECO:0000256" key="2">
    <source>
        <dbReference type="SAM" id="Phobius"/>
    </source>
</evidence>
<evidence type="ECO:0000256" key="1">
    <source>
        <dbReference type="ARBA" id="ARBA00009670"/>
    </source>
</evidence>
<comment type="similarity">
    <text evidence="1">Belongs to the protein kinase superfamily. ADCK protein kinase family.</text>
</comment>
<evidence type="ECO:0000313" key="4">
    <source>
        <dbReference type="EMBL" id="QDT93100.1"/>
    </source>
</evidence>
<feature type="transmembrane region" description="Helical" evidence="2">
    <location>
        <begin position="518"/>
        <end position="535"/>
    </location>
</feature>
<dbReference type="PANTHER" id="PTHR10566">
    <property type="entry name" value="CHAPERONE-ACTIVITY OF BC1 COMPLEX CABC1 -RELATED"/>
    <property type="match status" value="1"/>
</dbReference>
<dbReference type="SUPFAM" id="SSF56112">
    <property type="entry name" value="Protein kinase-like (PK-like)"/>
    <property type="match status" value="1"/>
</dbReference>
<evidence type="ECO:0000313" key="5">
    <source>
        <dbReference type="Proteomes" id="UP000316855"/>
    </source>
</evidence>
<organism evidence="4 5">
    <name type="scientific">Gimesia algae</name>
    <dbReference type="NCBI Taxonomy" id="2527971"/>
    <lineage>
        <taxon>Bacteria</taxon>
        <taxon>Pseudomonadati</taxon>
        <taxon>Planctomycetota</taxon>
        <taxon>Planctomycetia</taxon>
        <taxon>Planctomycetales</taxon>
        <taxon>Planctomycetaceae</taxon>
        <taxon>Gimesia</taxon>
    </lineage>
</organism>
<gene>
    <name evidence="4" type="primary">ubiB</name>
    <name evidence="4" type="ORF">Pan161_47740</name>
</gene>
<feature type="transmembrane region" description="Helical" evidence="2">
    <location>
        <begin position="541"/>
        <end position="564"/>
    </location>
</feature>
<protein>
    <recommendedName>
        <fullName evidence="3">ABC1 atypical kinase-like domain-containing protein</fullName>
    </recommendedName>
</protein>